<dbReference type="STRING" id="1472767.AOX59_09315"/>
<feature type="transmembrane region" description="Helical" evidence="1">
    <location>
        <begin position="74"/>
        <end position="95"/>
    </location>
</feature>
<evidence type="ECO:0000313" key="2">
    <source>
        <dbReference type="EMBL" id="ALX48796.1"/>
    </source>
</evidence>
<proteinExistence type="predicted"/>
<dbReference type="KEGG" id="lao:AOX59_09315"/>
<protein>
    <recommendedName>
        <fullName evidence="4">ABC-2 transporter permease</fullName>
    </recommendedName>
</protein>
<dbReference type="PANTHER" id="PTHR41309:SF2">
    <property type="entry name" value="MEMBRANE PROTEIN"/>
    <property type="match status" value="1"/>
</dbReference>
<feature type="transmembrane region" description="Helical" evidence="1">
    <location>
        <begin position="35"/>
        <end position="53"/>
    </location>
</feature>
<sequence>MGQLIKKDFRLLYRIEPLVIVLLFGFIMNTSDQPISFAAALIAIFLVINIAQYEDKNESRTFLNSLPNRRIDIVKVKYLEGFIFGVIGYAAAFVMKLPFTIITENTVSFSVFIVLVSMMTVLFMLAIFYPVYFAFGMVATYVSTFAFVVVLMFLRPFIYMLSTPNQVVFSIVLIICMAFYVLSYSMANSIYAKKDL</sequence>
<dbReference type="PANTHER" id="PTHR41309">
    <property type="entry name" value="MEMBRANE PROTEIN-RELATED"/>
    <property type="match status" value="1"/>
</dbReference>
<feature type="transmembrane region" description="Helical" evidence="1">
    <location>
        <begin position="167"/>
        <end position="187"/>
    </location>
</feature>
<accession>A0A0U4E690</accession>
<evidence type="ECO:0000313" key="3">
    <source>
        <dbReference type="Proteomes" id="UP000050331"/>
    </source>
</evidence>
<evidence type="ECO:0000256" key="1">
    <source>
        <dbReference type="SAM" id="Phobius"/>
    </source>
</evidence>
<dbReference type="OrthoDB" id="2662181at2"/>
<gene>
    <name evidence="2" type="ORF">AOX59_09315</name>
</gene>
<keyword evidence="3" id="KW-1185">Reference proteome</keyword>
<keyword evidence="1" id="KW-0472">Membrane</keyword>
<name>A0A0U4E690_9BACI</name>
<feature type="transmembrane region" description="Helical" evidence="1">
    <location>
        <begin position="138"/>
        <end position="161"/>
    </location>
</feature>
<dbReference type="Proteomes" id="UP000050331">
    <property type="component" value="Chromosome"/>
</dbReference>
<organism evidence="2 3">
    <name type="scientific">Lentibacillus amyloliquefaciens</name>
    <dbReference type="NCBI Taxonomy" id="1472767"/>
    <lineage>
        <taxon>Bacteria</taxon>
        <taxon>Bacillati</taxon>
        <taxon>Bacillota</taxon>
        <taxon>Bacilli</taxon>
        <taxon>Bacillales</taxon>
        <taxon>Bacillaceae</taxon>
        <taxon>Lentibacillus</taxon>
    </lineage>
</organism>
<dbReference type="Pfam" id="PF13346">
    <property type="entry name" value="ABC2_membrane_5"/>
    <property type="match status" value="1"/>
</dbReference>
<dbReference type="InterPro" id="IPR025699">
    <property type="entry name" value="ABC2_memb-like"/>
</dbReference>
<dbReference type="EMBL" id="CP013862">
    <property type="protein sequence ID" value="ALX48796.1"/>
    <property type="molecule type" value="Genomic_DNA"/>
</dbReference>
<keyword evidence="1" id="KW-0812">Transmembrane</keyword>
<reference evidence="2 3" key="1">
    <citation type="submission" date="2016-01" db="EMBL/GenBank/DDBJ databases">
        <title>Complete genome sequence of strain Lentibacillus amyloliquefaciens LAM0015T isolated from saline sediment.</title>
        <authorList>
            <person name="Wang J.-L."/>
            <person name="He M.-X."/>
        </authorList>
    </citation>
    <scope>NUCLEOTIDE SEQUENCE [LARGE SCALE GENOMIC DNA]</scope>
    <source>
        <strain evidence="2 3">LAM0015</strain>
    </source>
</reference>
<feature type="transmembrane region" description="Helical" evidence="1">
    <location>
        <begin position="12"/>
        <end position="29"/>
    </location>
</feature>
<dbReference type="AlphaFoldDB" id="A0A0U4E690"/>
<evidence type="ECO:0008006" key="4">
    <source>
        <dbReference type="Google" id="ProtNLM"/>
    </source>
</evidence>
<dbReference type="RefSeq" id="WP_068444972.1">
    <property type="nucleotide sequence ID" value="NZ_CP013862.1"/>
</dbReference>
<feature type="transmembrane region" description="Helical" evidence="1">
    <location>
        <begin position="107"/>
        <end position="131"/>
    </location>
</feature>
<keyword evidence="1" id="KW-1133">Transmembrane helix</keyword>